<dbReference type="CDD" id="cd07995">
    <property type="entry name" value="TPK"/>
    <property type="match status" value="1"/>
</dbReference>
<dbReference type="SUPFAM" id="SSF63999">
    <property type="entry name" value="Thiamin pyrophosphokinase, catalytic domain"/>
    <property type="match status" value="1"/>
</dbReference>
<evidence type="ECO:0000259" key="6">
    <source>
        <dbReference type="Pfam" id="PF04263"/>
    </source>
</evidence>
<dbReference type="Proteomes" id="UP000031521">
    <property type="component" value="Chromosome"/>
</dbReference>
<dbReference type="AlphaFoldDB" id="A0A0B5DXR2"/>
<dbReference type="OrthoDB" id="7057856at2"/>
<dbReference type="GO" id="GO:0005524">
    <property type="term" value="F:ATP binding"/>
    <property type="evidence" value="ECO:0007669"/>
    <property type="project" value="UniProtKB-KW"/>
</dbReference>
<keyword evidence="2" id="KW-0547">Nucleotide-binding</keyword>
<name>A0A0B5DXR2_9RHOB</name>
<accession>A0A0B5DXR2</accession>
<gene>
    <name evidence="7" type="ORF">P73_3508</name>
</gene>
<evidence type="ECO:0000256" key="1">
    <source>
        <dbReference type="ARBA" id="ARBA00022679"/>
    </source>
</evidence>
<proteinExistence type="predicted"/>
<dbReference type="GO" id="GO:0009229">
    <property type="term" value="P:thiamine diphosphate biosynthetic process"/>
    <property type="evidence" value="ECO:0007669"/>
    <property type="project" value="InterPro"/>
</dbReference>
<dbReference type="EMBL" id="CP004393">
    <property type="protein sequence ID" value="AJE48223.1"/>
    <property type="molecule type" value="Genomic_DNA"/>
</dbReference>
<dbReference type="InterPro" id="IPR006282">
    <property type="entry name" value="Thi_PPkinase"/>
</dbReference>
<dbReference type="EC" id="2.7.6.2" evidence="5"/>
<keyword evidence="4" id="KW-0067">ATP-binding</keyword>
<dbReference type="KEGG" id="cid:P73_3508"/>
<dbReference type="HOGENOM" id="CLU_044237_1_1_5"/>
<dbReference type="InterPro" id="IPR007371">
    <property type="entry name" value="TPK_catalytic"/>
</dbReference>
<evidence type="ECO:0000313" key="7">
    <source>
        <dbReference type="EMBL" id="AJE48223.1"/>
    </source>
</evidence>
<dbReference type="GO" id="GO:0006772">
    <property type="term" value="P:thiamine metabolic process"/>
    <property type="evidence" value="ECO:0007669"/>
    <property type="project" value="UniProtKB-UniRule"/>
</dbReference>
<keyword evidence="3 7" id="KW-0418">Kinase</keyword>
<dbReference type="NCBIfam" id="TIGR01378">
    <property type="entry name" value="thi_PPkinase"/>
    <property type="match status" value="1"/>
</dbReference>
<dbReference type="PANTHER" id="PTHR41299">
    <property type="entry name" value="THIAMINE PYROPHOSPHOKINASE"/>
    <property type="match status" value="1"/>
</dbReference>
<feature type="domain" description="Thiamin pyrophosphokinase catalytic" evidence="6">
    <location>
        <begin position="27"/>
        <end position="126"/>
    </location>
</feature>
<dbReference type="InterPro" id="IPR036371">
    <property type="entry name" value="TPK_B1-bd_sf"/>
</dbReference>
<evidence type="ECO:0000256" key="5">
    <source>
        <dbReference type="NCBIfam" id="TIGR01378"/>
    </source>
</evidence>
<keyword evidence="1" id="KW-0808">Transferase</keyword>
<dbReference type="InterPro" id="IPR036759">
    <property type="entry name" value="TPK_catalytic_sf"/>
</dbReference>
<protein>
    <recommendedName>
        <fullName evidence="5">Thiamine diphosphokinase</fullName>
        <ecNumber evidence="5">2.7.6.2</ecNumber>
    </recommendedName>
</protein>
<dbReference type="GO" id="GO:0016301">
    <property type="term" value="F:kinase activity"/>
    <property type="evidence" value="ECO:0007669"/>
    <property type="project" value="UniProtKB-KW"/>
</dbReference>
<keyword evidence="8" id="KW-1185">Reference proteome</keyword>
<dbReference type="InterPro" id="IPR053149">
    <property type="entry name" value="TPK"/>
</dbReference>
<evidence type="ECO:0000256" key="2">
    <source>
        <dbReference type="ARBA" id="ARBA00022741"/>
    </source>
</evidence>
<evidence type="ECO:0000256" key="4">
    <source>
        <dbReference type="ARBA" id="ARBA00022840"/>
    </source>
</evidence>
<dbReference type="Pfam" id="PF04263">
    <property type="entry name" value="TPK_catalytic"/>
    <property type="match status" value="1"/>
</dbReference>
<reference evidence="7 8" key="1">
    <citation type="journal article" date="2014" name="Int. J. Syst. Evol. Microbiol.">
        <title>Celeribacter indicus sp. nov., a polycyclic aromatic hydrocarbon-degrading bacterium from deep-sea sediment and reclassification of Huaishuia halophila as Celeribacter halophilus comb. nov.</title>
        <authorList>
            <person name="Lai Q."/>
            <person name="Cao J."/>
            <person name="Yuan J."/>
            <person name="Li F."/>
            <person name="Shao Z."/>
        </authorList>
    </citation>
    <scope>NUCLEOTIDE SEQUENCE [LARGE SCALE GENOMIC DNA]</scope>
    <source>
        <strain evidence="7">P73</strain>
    </source>
</reference>
<dbReference type="Gene3D" id="3.40.50.10240">
    <property type="entry name" value="Thiamin pyrophosphokinase, catalytic domain"/>
    <property type="match status" value="1"/>
</dbReference>
<dbReference type="STRING" id="1208324.P73_3508"/>
<dbReference type="PANTHER" id="PTHR41299:SF1">
    <property type="entry name" value="THIAMINE PYROPHOSPHOKINASE"/>
    <property type="match status" value="1"/>
</dbReference>
<dbReference type="GO" id="GO:0004788">
    <property type="term" value="F:thiamine diphosphokinase activity"/>
    <property type="evidence" value="ECO:0007669"/>
    <property type="project" value="UniProtKB-UniRule"/>
</dbReference>
<evidence type="ECO:0000313" key="8">
    <source>
        <dbReference type="Proteomes" id="UP000031521"/>
    </source>
</evidence>
<sequence length="222" mass="23840">MADPVLETEENVTLLGGGAVSRATFLEVLEHAPKLAAADGAAERALDEGVIPDAVIGDFDSLSAAGQARLRPDSLFHVPEQDSTDFEKCLARIRAPMVFGVGFTGERIDHELSVYHVLARYPDRNCVIVGERDVVVHAPPELALGIAPGTRVSLFPMAEVTGRSEGLRWPISGIGFAPWRRIGTSNEASAAEIRLRFDGPGMLLILPRSELWTLAAALARHG</sequence>
<organism evidence="7 8">
    <name type="scientific">Celeribacter indicus</name>
    <dbReference type="NCBI Taxonomy" id="1208324"/>
    <lineage>
        <taxon>Bacteria</taxon>
        <taxon>Pseudomonadati</taxon>
        <taxon>Pseudomonadota</taxon>
        <taxon>Alphaproteobacteria</taxon>
        <taxon>Rhodobacterales</taxon>
        <taxon>Roseobacteraceae</taxon>
        <taxon>Celeribacter</taxon>
    </lineage>
</organism>
<dbReference type="SUPFAM" id="SSF63862">
    <property type="entry name" value="Thiamin pyrophosphokinase, substrate-binding domain"/>
    <property type="match status" value="1"/>
</dbReference>
<evidence type="ECO:0000256" key="3">
    <source>
        <dbReference type="ARBA" id="ARBA00022777"/>
    </source>
</evidence>
<dbReference type="RefSeq" id="WP_043870592.1">
    <property type="nucleotide sequence ID" value="NZ_CP004393.1"/>
</dbReference>